<keyword evidence="3" id="KW-1185">Reference proteome</keyword>
<dbReference type="EMBL" id="CAJNIZ010044631">
    <property type="protein sequence ID" value="CAE7695995.1"/>
    <property type="molecule type" value="Genomic_DNA"/>
</dbReference>
<feature type="compositionally biased region" description="Basic and acidic residues" evidence="1">
    <location>
        <begin position="130"/>
        <end position="146"/>
    </location>
</feature>
<dbReference type="OrthoDB" id="446036at2759"/>
<organism evidence="2 3">
    <name type="scientific">Symbiodinium pilosum</name>
    <name type="common">Dinoflagellate</name>
    <dbReference type="NCBI Taxonomy" id="2952"/>
    <lineage>
        <taxon>Eukaryota</taxon>
        <taxon>Sar</taxon>
        <taxon>Alveolata</taxon>
        <taxon>Dinophyceae</taxon>
        <taxon>Suessiales</taxon>
        <taxon>Symbiodiniaceae</taxon>
        <taxon>Symbiodinium</taxon>
    </lineage>
</organism>
<evidence type="ECO:0000313" key="2">
    <source>
        <dbReference type="EMBL" id="CAE7695995.1"/>
    </source>
</evidence>
<sequence>MPQHPGTVPATMLPEHHPHFQQQFAPQRCHAPPQTAVPATMLPDQHPHMTQPNFAAQPHFVPPKLPGVPATMLPGQQPPPMQQHAPPGYIPQQPAVPATMLPEHVQMQQAAMMQRHPQGQPLHELQPPQLDHRIQELLKQPEHHQPEPMPGRDSIQIYQVPPPQGQ</sequence>
<reference evidence="2" key="1">
    <citation type="submission" date="2021-02" db="EMBL/GenBank/DDBJ databases">
        <authorList>
            <person name="Dougan E. K."/>
            <person name="Rhodes N."/>
            <person name="Thang M."/>
            <person name="Chan C."/>
        </authorList>
    </citation>
    <scope>NUCLEOTIDE SEQUENCE</scope>
</reference>
<evidence type="ECO:0000256" key="1">
    <source>
        <dbReference type="SAM" id="MobiDB-lite"/>
    </source>
</evidence>
<gene>
    <name evidence="2" type="ORF">SPIL2461_LOCUS19526</name>
</gene>
<accession>A0A812WLW2</accession>
<evidence type="ECO:0000313" key="3">
    <source>
        <dbReference type="Proteomes" id="UP000649617"/>
    </source>
</evidence>
<feature type="non-terminal residue" evidence="2">
    <location>
        <position position="166"/>
    </location>
</feature>
<dbReference type="Proteomes" id="UP000649617">
    <property type="component" value="Unassembled WGS sequence"/>
</dbReference>
<feature type="region of interest" description="Disordered" evidence="1">
    <location>
        <begin position="109"/>
        <end position="166"/>
    </location>
</feature>
<feature type="region of interest" description="Disordered" evidence="1">
    <location>
        <begin position="67"/>
        <end position="95"/>
    </location>
</feature>
<dbReference type="AlphaFoldDB" id="A0A812WLW2"/>
<protein>
    <submittedName>
        <fullName evidence="2">Uncharacterized protein</fullName>
    </submittedName>
</protein>
<comment type="caution">
    <text evidence="2">The sequence shown here is derived from an EMBL/GenBank/DDBJ whole genome shotgun (WGS) entry which is preliminary data.</text>
</comment>
<proteinExistence type="predicted"/>
<name>A0A812WLW2_SYMPI</name>